<keyword evidence="2" id="KW-1185">Reference proteome</keyword>
<dbReference type="Proteomes" id="UP001431572">
    <property type="component" value="Plasmid unnamed2"/>
</dbReference>
<name>A0ABY9BB32_9CHLR</name>
<proteinExistence type="predicted"/>
<keyword evidence="1" id="KW-0614">Plasmid</keyword>
<dbReference type="EMBL" id="CP128402">
    <property type="protein sequence ID" value="WJW70398.1"/>
    <property type="molecule type" value="Genomic_DNA"/>
</dbReference>
<evidence type="ECO:0000313" key="1">
    <source>
        <dbReference type="EMBL" id="WJW70398.1"/>
    </source>
</evidence>
<organism evidence="1 2">
    <name type="scientific">Candidatus Chlorohelix allophototropha</name>
    <dbReference type="NCBI Taxonomy" id="3003348"/>
    <lineage>
        <taxon>Bacteria</taxon>
        <taxon>Bacillati</taxon>
        <taxon>Chloroflexota</taxon>
        <taxon>Chloroflexia</taxon>
        <taxon>Candidatus Chloroheliales</taxon>
        <taxon>Candidatus Chloroheliaceae</taxon>
        <taxon>Candidatus Chlorohelix</taxon>
    </lineage>
</organism>
<accession>A0ABY9BB32</accession>
<protein>
    <recommendedName>
        <fullName evidence="3">DNA damage-inducible protein D</fullName>
    </recommendedName>
</protein>
<reference evidence="1" key="1">
    <citation type="journal article" date="2024" name="Nature">
        <title>Anoxygenic phototroph of the Chloroflexota uses a type I reaction centre.</title>
        <authorList>
            <person name="Tsuji J.M."/>
            <person name="Shaw N.A."/>
            <person name="Nagashima S."/>
            <person name="Venkiteswaran J.J."/>
            <person name="Schiff S.L."/>
            <person name="Watanabe T."/>
            <person name="Fukui M."/>
            <person name="Hanada S."/>
            <person name="Tank M."/>
            <person name="Neufeld J.D."/>
        </authorList>
    </citation>
    <scope>NUCLEOTIDE SEQUENCE</scope>
    <source>
        <strain evidence="1">L227-S17</strain>
    </source>
</reference>
<dbReference type="RefSeq" id="WP_341472266.1">
    <property type="nucleotide sequence ID" value="NZ_CP128402.1"/>
</dbReference>
<evidence type="ECO:0000313" key="2">
    <source>
        <dbReference type="Proteomes" id="UP001431572"/>
    </source>
</evidence>
<gene>
    <name evidence="1" type="ORF">OZ401_004974</name>
</gene>
<evidence type="ECO:0008006" key="3">
    <source>
        <dbReference type="Google" id="ProtNLM"/>
    </source>
</evidence>
<sequence length="122" mass="13506">MGKEIPTTLDFERIKQISPYGAEYWSARDLAPLLGYDKWQNFEVAIKRGITACEQVGQIAKDHFTGAGKMVTLGSGAQREVKDYILSRLACYLIARAPVKGHYLSGVKTLFPVGRGTAQRLT</sequence>
<geneLocation type="plasmid" evidence="1 2">
    <name>unnamed2</name>
</geneLocation>